<dbReference type="Proteomes" id="UP000636458">
    <property type="component" value="Unassembled WGS sequence"/>
</dbReference>
<name>A0A934SNZ6_9MICO</name>
<dbReference type="GO" id="GO:0004222">
    <property type="term" value="F:metalloendopeptidase activity"/>
    <property type="evidence" value="ECO:0007669"/>
    <property type="project" value="TreeGrafter"/>
</dbReference>
<dbReference type="AlphaFoldDB" id="A0A934SNZ6"/>
<dbReference type="Gene3D" id="2.70.70.10">
    <property type="entry name" value="Glucose Permease (Domain IIA)"/>
    <property type="match status" value="1"/>
</dbReference>
<dbReference type="EMBL" id="JAEPES010000006">
    <property type="protein sequence ID" value="MBK4349033.1"/>
    <property type="molecule type" value="Genomic_DNA"/>
</dbReference>
<evidence type="ECO:0000256" key="1">
    <source>
        <dbReference type="SAM" id="MobiDB-lite"/>
    </source>
</evidence>
<accession>A0A934SNZ6</accession>
<evidence type="ECO:0000313" key="3">
    <source>
        <dbReference type="EMBL" id="MBK4349033.1"/>
    </source>
</evidence>
<organism evidence="3 4">
    <name type="scientific">Lacisediminihabitans changchengi</name>
    <dbReference type="NCBI Taxonomy" id="2787634"/>
    <lineage>
        <taxon>Bacteria</taxon>
        <taxon>Bacillati</taxon>
        <taxon>Actinomycetota</taxon>
        <taxon>Actinomycetes</taxon>
        <taxon>Micrococcales</taxon>
        <taxon>Microbacteriaceae</taxon>
        <taxon>Lacisediminihabitans</taxon>
    </lineage>
</organism>
<sequence length="277" mass="28516">MGRADIGSGPDEQAQLSRREARLQHAATSAAPRRRPSVRGLFAKLVPVAAMLFVGGLMVSTSIPASAVFTADNSALQVEQRAVAAPVQEMDVADAVVPATAARDSYTVELPKPKIVPVLAASRAAVGIAGGSYTNDPNGTIQWPFPVTVPIASGFGARQVSNCGYCTTFHEGLDFTPGSGVEIQAIADGVVAKVGSGDSYGNSVWIDHVINGQHIVSGYAHMLSGSVRVSPGQAVTVGTILGQVGSTGASTGAHLHLEIHLDGTPIDPYAWLKANAN</sequence>
<reference evidence="3" key="1">
    <citation type="submission" date="2021-01" db="EMBL/GenBank/DDBJ databases">
        <title>Lacisediminihabitans sp. nov. strain G11-30, isolated from Antarctic Soil.</title>
        <authorList>
            <person name="Li J."/>
        </authorList>
    </citation>
    <scope>NUCLEOTIDE SEQUENCE</scope>
    <source>
        <strain evidence="3">G11-30</strain>
    </source>
</reference>
<dbReference type="RefSeq" id="WP_200557228.1">
    <property type="nucleotide sequence ID" value="NZ_JAEPES010000006.1"/>
</dbReference>
<comment type="caution">
    <text evidence="3">The sequence shown here is derived from an EMBL/GenBank/DDBJ whole genome shotgun (WGS) entry which is preliminary data.</text>
</comment>
<proteinExistence type="predicted"/>
<dbReference type="Pfam" id="PF01551">
    <property type="entry name" value="Peptidase_M23"/>
    <property type="match status" value="1"/>
</dbReference>
<dbReference type="CDD" id="cd12797">
    <property type="entry name" value="M23_peptidase"/>
    <property type="match status" value="1"/>
</dbReference>
<dbReference type="PANTHER" id="PTHR21666:SF270">
    <property type="entry name" value="MUREIN HYDROLASE ACTIVATOR ENVC"/>
    <property type="match status" value="1"/>
</dbReference>
<dbReference type="InterPro" id="IPR050570">
    <property type="entry name" value="Cell_wall_metabolism_enzyme"/>
</dbReference>
<feature type="region of interest" description="Disordered" evidence="1">
    <location>
        <begin position="1"/>
        <end position="32"/>
    </location>
</feature>
<dbReference type="SUPFAM" id="SSF51261">
    <property type="entry name" value="Duplicated hybrid motif"/>
    <property type="match status" value="1"/>
</dbReference>
<feature type="domain" description="M23ase beta-sheet core" evidence="2">
    <location>
        <begin position="169"/>
        <end position="268"/>
    </location>
</feature>
<protein>
    <submittedName>
        <fullName evidence="3">M23 family metallopeptidase</fullName>
    </submittedName>
</protein>
<gene>
    <name evidence="3" type="ORF">IV501_15480</name>
</gene>
<keyword evidence="4" id="KW-1185">Reference proteome</keyword>
<dbReference type="InterPro" id="IPR011055">
    <property type="entry name" value="Dup_hybrid_motif"/>
</dbReference>
<evidence type="ECO:0000313" key="4">
    <source>
        <dbReference type="Proteomes" id="UP000636458"/>
    </source>
</evidence>
<dbReference type="InterPro" id="IPR016047">
    <property type="entry name" value="M23ase_b-sheet_dom"/>
</dbReference>
<evidence type="ECO:0000259" key="2">
    <source>
        <dbReference type="Pfam" id="PF01551"/>
    </source>
</evidence>
<dbReference type="PANTHER" id="PTHR21666">
    <property type="entry name" value="PEPTIDASE-RELATED"/>
    <property type="match status" value="1"/>
</dbReference>